<dbReference type="Proteomes" id="UP000188268">
    <property type="component" value="Unassembled WGS sequence"/>
</dbReference>
<dbReference type="AlphaFoldDB" id="A0A1R3FVM6"/>
<keyword evidence="3" id="KW-0378">Hydrolase</keyword>
<keyword evidence="3" id="KW-0540">Nuclease</keyword>
<feature type="region of interest" description="Disordered" evidence="1">
    <location>
        <begin position="1"/>
        <end position="122"/>
    </location>
</feature>
<dbReference type="InterPro" id="IPR036691">
    <property type="entry name" value="Endo/exonu/phosph_ase_sf"/>
</dbReference>
<evidence type="ECO:0000259" key="2">
    <source>
        <dbReference type="Pfam" id="PF03372"/>
    </source>
</evidence>
<feature type="compositionally biased region" description="Basic and acidic residues" evidence="1">
    <location>
        <begin position="53"/>
        <end position="62"/>
    </location>
</feature>
<dbReference type="InterPro" id="IPR005135">
    <property type="entry name" value="Endo/exonuclease/phosphatase"/>
</dbReference>
<comment type="caution">
    <text evidence="3">The sequence shown here is derived from an EMBL/GenBank/DDBJ whole genome shotgun (WGS) entry which is preliminary data.</text>
</comment>
<dbReference type="GO" id="GO:0004519">
    <property type="term" value="F:endonuclease activity"/>
    <property type="evidence" value="ECO:0007669"/>
    <property type="project" value="UniProtKB-KW"/>
</dbReference>
<evidence type="ECO:0000313" key="4">
    <source>
        <dbReference type="Proteomes" id="UP000188268"/>
    </source>
</evidence>
<accession>A0A1R3FVM6</accession>
<dbReference type="PANTHER" id="PTHR35218:SF9">
    <property type="entry name" value="ENDONUCLEASE_EXONUCLEASE_PHOSPHATASE DOMAIN-CONTAINING PROTEIN"/>
    <property type="match status" value="1"/>
</dbReference>
<name>A0A1R3FVM6_COCAP</name>
<protein>
    <submittedName>
        <fullName evidence="3">Endonuclease/exonuclease/phosphatase</fullName>
    </submittedName>
</protein>
<dbReference type="STRING" id="210143.A0A1R3FVM6"/>
<feature type="compositionally biased region" description="Polar residues" evidence="1">
    <location>
        <begin position="26"/>
        <end position="39"/>
    </location>
</feature>
<keyword evidence="3" id="KW-0269">Exonuclease</keyword>
<proteinExistence type="predicted"/>
<dbReference type="Pfam" id="PF03372">
    <property type="entry name" value="Exo_endo_phos"/>
    <property type="match status" value="1"/>
</dbReference>
<dbReference type="OMA" id="IATIWER"/>
<keyword evidence="3" id="KW-0255">Endonuclease</keyword>
<dbReference type="PANTHER" id="PTHR35218">
    <property type="entry name" value="RNASE H DOMAIN-CONTAINING PROTEIN"/>
    <property type="match status" value="1"/>
</dbReference>
<dbReference type="GO" id="GO:0004527">
    <property type="term" value="F:exonuclease activity"/>
    <property type="evidence" value="ECO:0007669"/>
    <property type="project" value="UniProtKB-KW"/>
</dbReference>
<dbReference type="OrthoDB" id="999895at2759"/>
<dbReference type="SUPFAM" id="SSF56219">
    <property type="entry name" value="DNase I-like"/>
    <property type="match status" value="1"/>
</dbReference>
<dbReference type="EMBL" id="AWWV01016341">
    <property type="protein sequence ID" value="OMO49899.1"/>
    <property type="molecule type" value="Genomic_DNA"/>
</dbReference>
<gene>
    <name evidence="3" type="ORF">CCACVL1_30769</name>
</gene>
<evidence type="ECO:0000313" key="3">
    <source>
        <dbReference type="EMBL" id="OMO49899.1"/>
    </source>
</evidence>
<sequence>MTNQAEEGPKCAEVGPWMMVQRRKGSNQSNKGQSKGSSPHQDKASGSRFAPLHMEEQDKPNDNEETLAAKETSGIVVKTGKNIPTHHQSTSPPLRHDSGKAKPLQEITNRPPPVPRPKPAVSPTRTPLFVSFPTSSSAPALEPGGVLDELSSQETNQSPTVNMDEPMLGSTGGEMLHMMEQKIWRESVDSMDADLTSNTSLMKILLWNVRGAGSGEFFRIMKDLIRQHQPSIVGIMETRISQEKAEKVVRKIELPKCHIVEGLGFVGGIWLLWDDKKVDVQIDDSMFQAITISVKQDNNEWNFTTVYGSPAPTNREELWRYLGDENHSMQGPWLVGGDFNTIASSADKSNFSSHDTSRCRRFNEVINSCELVDLGFTGPRYTWKRSGRGIATIWERLDRFLCNIEWKQKFPEALVRHLPRVRSDHCPYST</sequence>
<feature type="compositionally biased region" description="Pro residues" evidence="1">
    <location>
        <begin position="110"/>
        <end position="120"/>
    </location>
</feature>
<evidence type="ECO:0000256" key="1">
    <source>
        <dbReference type="SAM" id="MobiDB-lite"/>
    </source>
</evidence>
<dbReference type="Gene3D" id="3.60.10.10">
    <property type="entry name" value="Endonuclease/exonuclease/phosphatase"/>
    <property type="match status" value="1"/>
</dbReference>
<keyword evidence="4" id="KW-1185">Reference proteome</keyword>
<reference evidence="3 4" key="1">
    <citation type="submission" date="2013-09" db="EMBL/GenBank/DDBJ databases">
        <title>Corchorus capsularis genome sequencing.</title>
        <authorList>
            <person name="Alam M."/>
            <person name="Haque M.S."/>
            <person name="Islam M.S."/>
            <person name="Emdad E.M."/>
            <person name="Islam M.M."/>
            <person name="Ahmed B."/>
            <person name="Halim A."/>
            <person name="Hossen Q.M.M."/>
            <person name="Hossain M.Z."/>
            <person name="Ahmed R."/>
            <person name="Khan M.M."/>
            <person name="Islam R."/>
            <person name="Rashid M.M."/>
            <person name="Khan S.A."/>
            <person name="Rahman M.S."/>
            <person name="Alam M."/>
        </authorList>
    </citation>
    <scope>NUCLEOTIDE SEQUENCE [LARGE SCALE GENOMIC DNA]</scope>
    <source>
        <strain evidence="4">cv. CVL-1</strain>
        <tissue evidence="3">Whole seedling</tissue>
    </source>
</reference>
<dbReference type="Gramene" id="OMO49899">
    <property type="protein sequence ID" value="OMO49899"/>
    <property type="gene ID" value="CCACVL1_30769"/>
</dbReference>
<feature type="domain" description="Endonuclease/exonuclease/phosphatase" evidence="2">
    <location>
        <begin position="206"/>
        <end position="425"/>
    </location>
</feature>
<organism evidence="3 4">
    <name type="scientific">Corchorus capsularis</name>
    <name type="common">Jute</name>
    <dbReference type="NCBI Taxonomy" id="210143"/>
    <lineage>
        <taxon>Eukaryota</taxon>
        <taxon>Viridiplantae</taxon>
        <taxon>Streptophyta</taxon>
        <taxon>Embryophyta</taxon>
        <taxon>Tracheophyta</taxon>
        <taxon>Spermatophyta</taxon>
        <taxon>Magnoliopsida</taxon>
        <taxon>eudicotyledons</taxon>
        <taxon>Gunneridae</taxon>
        <taxon>Pentapetalae</taxon>
        <taxon>rosids</taxon>
        <taxon>malvids</taxon>
        <taxon>Malvales</taxon>
        <taxon>Malvaceae</taxon>
        <taxon>Grewioideae</taxon>
        <taxon>Apeibeae</taxon>
        <taxon>Corchorus</taxon>
    </lineage>
</organism>